<dbReference type="Pfam" id="PF07715">
    <property type="entry name" value="Plug"/>
    <property type="match status" value="1"/>
</dbReference>
<dbReference type="Proteomes" id="UP000588068">
    <property type="component" value="Unassembled WGS sequence"/>
</dbReference>
<keyword evidence="4 8" id="KW-0812">Transmembrane</keyword>
<keyword evidence="14" id="KW-1185">Reference proteome</keyword>
<dbReference type="InterPro" id="IPR039426">
    <property type="entry name" value="TonB-dep_rcpt-like"/>
</dbReference>
<gene>
    <name evidence="13" type="ORF">HNQ60_004947</name>
</gene>
<proteinExistence type="inferred from homology"/>
<evidence type="ECO:0000259" key="11">
    <source>
        <dbReference type="Pfam" id="PF00593"/>
    </source>
</evidence>
<dbReference type="GO" id="GO:0009279">
    <property type="term" value="C:cell outer membrane"/>
    <property type="evidence" value="ECO:0007669"/>
    <property type="project" value="UniProtKB-SubCell"/>
</dbReference>
<evidence type="ECO:0000313" key="13">
    <source>
        <dbReference type="EMBL" id="MBB6096056.1"/>
    </source>
</evidence>
<evidence type="ECO:0000313" key="14">
    <source>
        <dbReference type="Proteomes" id="UP000588068"/>
    </source>
</evidence>
<dbReference type="Gene3D" id="2.40.170.20">
    <property type="entry name" value="TonB-dependent receptor, beta-barrel domain"/>
    <property type="match status" value="1"/>
</dbReference>
<dbReference type="Pfam" id="PF00593">
    <property type="entry name" value="TonB_dep_Rec_b-barrel"/>
    <property type="match status" value="1"/>
</dbReference>
<feature type="chain" id="PRO_5032986134" evidence="10">
    <location>
        <begin position="30"/>
        <end position="863"/>
    </location>
</feature>
<dbReference type="EMBL" id="JACHHZ010000006">
    <property type="protein sequence ID" value="MBB6096056.1"/>
    <property type="molecule type" value="Genomic_DNA"/>
</dbReference>
<dbReference type="PROSITE" id="PS52016">
    <property type="entry name" value="TONB_DEPENDENT_REC_3"/>
    <property type="match status" value="1"/>
</dbReference>
<evidence type="ECO:0000256" key="8">
    <source>
        <dbReference type="PROSITE-ProRule" id="PRU01360"/>
    </source>
</evidence>
<keyword evidence="2 8" id="KW-0813">Transport</keyword>
<dbReference type="InterPro" id="IPR036942">
    <property type="entry name" value="Beta-barrel_TonB_sf"/>
</dbReference>
<evidence type="ECO:0000256" key="3">
    <source>
        <dbReference type="ARBA" id="ARBA00022452"/>
    </source>
</evidence>
<dbReference type="InterPro" id="IPR000531">
    <property type="entry name" value="Beta-barrel_TonB"/>
</dbReference>
<dbReference type="SUPFAM" id="SSF56935">
    <property type="entry name" value="Porins"/>
    <property type="match status" value="1"/>
</dbReference>
<evidence type="ECO:0000256" key="1">
    <source>
        <dbReference type="ARBA" id="ARBA00004571"/>
    </source>
</evidence>
<evidence type="ECO:0000256" key="7">
    <source>
        <dbReference type="ARBA" id="ARBA00023237"/>
    </source>
</evidence>
<keyword evidence="13" id="KW-0675">Receptor</keyword>
<sequence length="863" mass="91908">MNRQAISRRVAALALIGGTSVVLTDVALAADSGEKLEEIMVIGSRRTTSATETVAPVDLITGEDFKRLGTPEMDNMLRSLVPSYNVSQQPINDESSLIRPANLRGLPPDNTLILVNGKRRHRGGVINFLGDGISDGAQGVDVGPIPSIALKQVQVLRDGAAAQYGSDAIAGVINFELKDASDGAAFETRYGEFYEGDGGTMLAAANVGLPLGASGFANFSLEYSEGDATSRSAQRADAQALIDAGNTAVAVPAMVWGQPEITESIKFFANTGFDIGESAKAYAFGNYGKREIDGGFFYRNPNTRGAVFSNDGGATLLVGDANPDNAITCPTIAITNNVPNAAALAQISSGGALDAECFAFNEWFPGGFTPRFGGEIVDTSLVAGVKGELGGGLRYDFSAGYGSSDVQYLIYNTVNASLGPDSPTRFNPGVNHETDTSVNADFSYPVEISAFASPLNIAFGAEWREEEFEIEKGQLESYEIGPYAEQGFSSGSNGFSGFGPQSEGTFSRQSMGVYIDLEADITEKLILGAAARWEDFDDFGTTTNGKLSARYELTDSWALRATVSTGFRAPTPGQANIVRTITQMVNGELNETGVLPPTNPIAIELAEVASDGAFSAVPLEPEESVNWTIGTTFNAGPIDITIDYFTIDLKDRIALSSLIAIDRTDPEQAEILDRLNEAGVPGATTLTAFQFFTNDFETTTQGIDFVASTAFAMGGGDSTVTLAVNWTKTELEEITALADQTRKIQLEDQLPEYRAVLTGTHAIGPWRFLARASYYDSFISALEIGADASGTFDGEYGAKVLFDVEAAYTIADRYTISIGAQDAFDTYPDKFPNPEINSGAIYPGISPYGFNGGFWYARLNVDF</sequence>
<dbReference type="Gene3D" id="2.170.130.10">
    <property type="entry name" value="TonB-dependent receptor, plug domain"/>
    <property type="match status" value="1"/>
</dbReference>
<keyword evidence="5 9" id="KW-0798">TonB box</keyword>
<evidence type="ECO:0000256" key="10">
    <source>
        <dbReference type="SAM" id="SignalP"/>
    </source>
</evidence>
<accession>A0A841HT49</accession>
<dbReference type="RefSeq" id="WP_184335433.1">
    <property type="nucleotide sequence ID" value="NZ_JACHHZ010000006.1"/>
</dbReference>
<protein>
    <submittedName>
        <fullName evidence="13">Iron complex outermembrane receptor protein</fullName>
    </submittedName>
</protein>
<comment type="subcellular location">
    <subcellularLocation>
        <location evidence="1 8">Cell outer membrane</location>
        <topology evidence="1 8">Multi-pass membrane protein</topology>
    </subcellularLocation>
</comment>
<dbReference type="InterPro" id="IPR037066">
    <property type="entry name" value="Plug_dom_sf"/>
</dbReference>
<evidence type="ECO:0000256" key="5">
    <source>
        <dbReference type="ARBA" id="ARBA00023077"/>
    </source>
</evidence>
<evidence type="ECO:0000256" key="4">
    <source>
        <dbReference type="ARBA" id="ARBA00022692"/>
    </source>
</evidence>
<feature type="domain" description="TonB-dependent receptor-like beta-barrel" evidence="11">
    <location>
        <begin position="380"/>
        <end position="821"/>
    </location>
</feature>
<evidence type="ECO:0000256" key="2">
    <source>
        <dbReference type="ARBA" id="ARBA00022448"/>
    </source>
</evidence>
<keyword evidence="6 8" id="KW-0472">Membrane</keyword>
<keyword evidence="7 8" id="KW-0998">Cell outer membrane</keyword>
<evidence type="ECO:0000256" key="6">
    <source>
        <dbReference type="ARBA" id="ARBA00023136"/>
    </source>
</evidence>
<dbReference type="PANTHER" id="PTHR47234">
    <property type="match status" value="1"/>
</dbReference>
<organism evidence="13 14">
    <name type="scientific">Povalibacter uvarum</name>
    <dbReference type="NCBI Taxonomy" id="732238"/>
    <lineage>
        <taxon>Bacteria</taxon>
        <taxon>Pseudomonadati</taxon>
        <taxon>Pseudomonadota</taxon>
        <taxon>Gammaproteobacteria</taxon>
        <taxon>Steroidobacterales</taxon>
        <taxon>Steroidobacteraceae</taxon>
        <taxon>Povalibacter</taxon>
    </lineage>
</organism>
<keyword evidence="3 8" id="KW-1134">Transmembrane beta strand</keyword>
<name>A0A841HT49_9GAMM</name>
<evidence type="ECO:0000259" key="12">
    <source>
        <dbReference type="Pfam" id="PF07715"/>
    </source>
</evidence>
<reference evidence="13 14" key="1">
    <citation type="submission" date="2020-08" db="EMBL/GenBank/DDBJ databases">
        <title>Genomic Encyclopedia of Type Strains, Phase IV (KMG-IV): sequencing the most valuable type-strain genomes for metagenomic binning, comparative biology and taxonomic classification.</title>
        <authorList>
            <person name="Goeker M."/>
        </authorList>
    </citation>
    <scope>NUCLEOTIDE SEQUENCE [LARGE SCALE GENOMIC DNA]</scope>
    <source>
        <strain evidence="13 14">DSM 26723</strain>
    </source>
</reference>
<dbReference type="PANTHER" id="PTHR47234:SF3">
    <property type="entry name" value="SECRETIN_TONB SHORT N-TERMINAL DOMAIN-CONTAINING PROTEIN"/>
    <property type="match status" value="1"/>
</dbReference>
<evidence type="ECO:0000256" key="9">
    <source>
        <dbReference type="RuleBase" id="RU003357"/>
    </source>
</evidence>
<comment type="caution">
    <text evidence="13">The sequence shown here is derived from an EMBL/GenBank/DDBJ whole genome shotgun (WGS) entry which is preliminary data.</text>
</comment>
<comment type="similarity">
    <text evidence="8 9">Belongs to the TonB-dependent receptor family.</text>
</comment>
<keyword evidence="10" id="KW-0732">Signal</keyword>
<dbReference type="InterPro" id="IPR012910">
    <property type="entry name" value="Plug_dom"/>
</dbReference>
<feature type="signal peptide" evidence="10">
    <location>
        <begin position="1"/>
        <end position="29"/>
    </location>
</feature>
<dbReference type="AlphaFoldDB" id="A0A841HT49"/>
<feature type="domain" description="TonB-dependent receptor plug" evidence="12">
    <location>
        <begin position="51"/>
        <end position="172"/>
    </location>
</feature>